<evidence type="ECO:0000256" key="1">
    <source>
        <dbReference type="SAM" id="MobiDB-lite"/>
    </source>
</evidence>
<dbReference type="InterPro" id="IPR036034">
    <property type="entry name" value="PDZ_sf"/>
</dbReference>
<protein>
    <submittedName>
        <fullName evidence="3">TPM domain-containing protein</fullName>
    </submittedName>
</protein>
<feature type="region of interest" description="Disordered" evidence="1">
    <location>
        <begin position="197"/>
        <end position="216"/>
    </location>
</feature>
<gene>
    <name evidence="3" type="ORF">HYS17_06670</name>
</gene>
<evidence type="ECO:0000259" key="2">
    <source>
        <dbReference type="PROSITE" id="PS50106"/>
    </source>
</evidence>
<proteinExistence type="predicted"/>
<feature type="compositionally biased region" description="Polar residues" evidence="1">
    <location>
        <begin position="200"/>
        <end position="215"/>
    </location>
</feature>
<dbReference type="Gene3D" id="2.30.42.10">
    <property type="match status" value="1"/>
</dbReference>
<dbReference type="InterPro" id="IPR007621">
    <property type="entry name" value="TPM_dom"/>
</dbReference>
<dbReference type="Gene3D" id="3.10.310.50">
    <property type="match status" value="1"/>
</dbReference>
<name>A0A7T5UGE2_9BACT</name>
<dbReference type="PROSITE" id="PS50106">
    <property type="entry name" value="PDZ"/>
    <property type="match status" value="1"/>
</dbReference>
<evidence type="ECO:0000313" key="3">
    <source>
        <dbReference type="EMBL" id="QQG35245.1"/>
    </source>
</evidence>
<organism evidence="3 4">
    <name type="scientific">Micavibrio aeruginosavorus</name>
    <dbReference type="NCBI Taxonomy" id="349221"/>
    <lineage>
        <taxon>Bacteria</taxon>
        <taxon>Pseudomonadati</taxon>
        <taxon>Bdellovibrionota</taxon>
        <taxon>Bdellovibrionia</taxon>
        <taxon>Bdellovibrionales</taxon>
        <taxon>Pseudobdellovibrionaceae</taxon>
        <taxon>Micavibrio</taxon>
    </lineage>
</organism>
<dbReference type="AlphaFoldDB" id="A0A7T5UGE2"/>
<dbReference type="Pfam" id="PF04536">
    <property type="entry name" value="TPM_phosphatase"/>
    <property type="match status" value="1"/>
</dbReference>
<dbReference type="SMART" id="SM00228">
    <property type="entry name" value="PDZ"/>
    <property type="match status" value="1"/>
</dbReference>
<dbReference type="InterPro" id="IPR001478">
    <property type="entry name" value="PDZ"/>
</dbReference>
<dbReference type="SUPFAM" id="SSF50156">
    <property type="entry name" value="PDZ domain-like"/>
    <property type="match status" value="1"/>
</dbReference>
<dbReference type="EMBL" id="CP066681">
    <property type="protein sequence ID" value="QQG35245.1"/>
    <property type="molecule type" value="Genomic_DNA"/>
</dbReference>
<dbReference type="Pfam" id="PF13180">
    <property type="entry name" value="PDZ_2"/>
    <property type="match status" value="1"/>
</dbReference>
<evidence type="ECO:0000313" key="4">
    <source>
        <dbReference type="Proteomes" id="UP000595362"/>
    </source>
</evidence>
<accession>A0A7T5UGE2</accession>
<dbReference type="PANTHER" id="PTHR30373">
    <property type="entry name" value="UPF0603 PROTEIN YGCG"/>
    <property type="match status" value="1"/>
</dbReference>
<reference evidence="3 4" key="1">
    <citation type="submission" date="2020-07" db="EMBL/GenBank/DDBJ databases">
        <title>Huge and variable diversity of episymbiotic CPR bacteria and DPANN archaea in groundwater ecosystems.</title>
        <authorList>
            <person name="He C.Y."/>
            <person name="Keren R."/>
            <person name="Whittaker M."/>
            <person name="Farag I.F."/>
            <person name="Doudna J."/>
            <person name="Cate J.H.D."/>
            <person name="Banfield J.F."/>
        </authorList>
    </citation>
    <scope>NUCLEOTIDE SEQUENCE [LARGE SCALE GENOMIC DNA]</scope>
    <source>
        <strain evidence="3">NC_groundwater_70_Ag_B-0.1um_54_66</strain>
    </source>
</reference>
<dbReference type="PANTHER" id="PTHR30373:SF2">
    <property type="entry name" value="UPF0603 PROTEIN YGCG"/>
    <property type="match status" value="1"/>
</dbReference>
<feature type="domain" description="PDZ" evidence="2">
    <location>
        <begin position="362"/>
        <end position="429"/>
    </location>
</feature>
<sequence>MATPGPGATQKIIHVLVSALAASCLIFPGASVAGSRCHKDLVCDSAGVFTEQQMKDLETYHAALREQYDIDYRIMVADNIGDLSAYAAKIFASAEIGQHSKSRKGMFLLLDPAQDQVRLEISAGLDAVYTDGFVAYLQQRQMVPFFQANRVADGILATTEMIVTRAQDAEAGKEFIAPEQLPDNLSIGAGAKTQAHIGSGYQQPQPTAASPSTPLSHGMSPEQVVAAYHYALSQNMGSPDLDIYSSETREMKKTWVVTPAQMRNELNAYRKCDIDQTAYIKDNTLAVVRYKVDQRQCAPYFLVMEDGAWRLDFRTMMENIRFNVSNEWHFDMSRPLPYADAFADWDFNKNGYPFPQRKLRWGINVNTDYRKDITTIHKIFPDTPAASMGLREGDIILRWDGIKKPDHKKIVKSMDALEDGETLTVEVIRDGQPLTFNLKAPPKVK</sequence>
<dbReference type="Proteomes" id="UP000595362">
    <property type="component" value="Chromosome"/>
</dbReference>